<feature type="region of interest" description="Disordered" evidence="1">
    <location>
        <begin position="39"/>
        <end position="66"/>
    </location>
</feature>
<reference evidence="2" key="1">
    <citation type="journal article" name="BMC Genomics">
        <title>Long-read sequencing and de novo genome assembly of marine medaka (Oryzias melastigma).</title>
        <authorList>
            <person name="Liang P."/>
            <person name="Saqib H.S.A."/>
            <person name="Ni X."/>
            <person name="Shen Y."/>
        </authorList>
    </citation>
    <scope>NUCLEOTIDE SEQUENCE</scope>
    <source>
        <strain evidence="2">Bigg-433</strain>
    </source>
</reference>
<accession>A0A834CGX8</accession>
<evidence type="ECO:0000256" key="1">
    <source>
        <dbReference type="SAM" id="MobiDB-lite"/>
    </source>
</evidence>
<sequence>MFFLSRLPGNEGVSPRFKDTSHAGSSLRSDCRRLAARHQAGGIPLLRPSNHRVQPRPGVSKSVAEL</sequence>
<name>A0A834CGX8_ORYME</name>
<proteinExistence type="predicted"/>
<gene>
    <name evidence="2" type="ORF">FQA47_018325</name>
</gene>
<organism evidence="2 3">
    <name type="scientific">Oryzias melastigma</name>
    <name type="common">Marine medaka</name>
    <dbReference type="NCBI Taxonomy" id="30732"/>
    <lineage>
        <taxon>Eukaryota</taxon>
        <taxon>Metazoa</taxon>
        <taxon>Chordata</taxon>
        <taxon>Craniata</taxon>
        <taxon>Vertebrata</taxon>
        <taxon>Euteleostomi</taxon>
        <taxon>Actinopterygii</taxon>
        <taxon>Neopterygii</taxon>
        <taxon>Teleostei</taxon>
        <taxon>Neoteleostei</taxon>
        <taxon>Acanthomorphata</taxon>
        <taxon>Ovalentaria</taxon>
        <taxon>Atherinomorphae</taxon>
        <taxon>Beloniformes</taxon>
        <taxon>Adrianichthyidae</taxon>
        <taxon>Oryziinae</taxon>
        <taxon>Oryzias</taxon>
    </lineage>
</organism>
<evidence type="ECO:0000313" key="2">
    <source>
        <dbReference type="EMBL" id="KAF6729102.1"/>
    </source>
</evidence>
<dbReference type="EMBL" id="WKFB01000265">
    <property type="protein sequence ID" value="KAF6729102.1"/>
    <property type="molecule type" value="Genomic_DNA"/>
</dbReference>
<comment type="caution">
    <text evidence="2">The sequence shown here is derived from an EMBL/GenBank/DDBJ whole genome shotgun (WGS) entry which is preliminary data.</text>
</comment>
<dbReference type="Proteomes" id="UP000646548">
    <property type="component" value="Unassembled WGS sequence"/>
</dbReference>
<evidence type="ECO:0000313" key="3">
    <source>
        <dbReference type="Proteomes" id="UP000646548"/>
    </source>
</evidence>
<dbReference type="AlphaFoldDB" id="A0A834CGX8"/>
<protein>
    <submittedName>
        <fullName evidence="2">Uncharacterized protein</fullName>
    </submittedName>
</protein>